<dbReference type="InterPro" id="IPR036629">
    <property type="entry name" value="YjbJ_sf"/>
</dbReference>
<accession>A0A934NBU8</accession>
<dbReference type="AlphaFoldDB" id="A0A934NBU8"/>
<evidence type="ECO:0008006" key="4">
    <source>
        <dbReference type="Google" id="ProtNLM"/>
    </source>
</evidence>
<feature type="compositionally biased region" description="Low complexity" evidence="1">
    <location>
        <begin position="16"/>
        <end position="30"/>
    </location>
</feature>
<keyword evidence="3" id="KW-1185">Reference proteome</keyword>
<evidence type="ECO:0000313" key="2">
    <source>
        <dbReference type="EMBL" id="MBJ7880035.1"/>
    </source>
</evidence>
<feature type="region of interest" description="Disordered" evidence="1">
    <location>
        <begin position="1"/>
        <end position="66"/>
    </location>
</feature>
<dbReference type="Gene3D" id="1.10.1470.10">
    <property type="entry name" value="YjbJ"/>
    <property type="match status" value="1"/>
</dbReference>
<feature type="compositionally biased region" description="Basic and acidic residues" evidence="1">
    <location>
        <begin position="31"/>
        <end position="66"/>
    </location>
</feature>
<protein>
    <recommendedName>
        <fullName evidence="4">CsbD family protein</fullName>
    </recommendedName>
</protein>
<reference evidence="2 3" key="1">
    <citation type="submission" date="2020-09" db="EMBL/GenBank/DDBJ databases">
        <title>Draft genome of Gelidibacter salicanalis PAMC21136.</title>
        <authorList>
            <person name="Park H."/>
        </authorList>
    </citation>
    <scope>NUCLEOTIDE SEQUENCE [LARGE SCALE GENOMIC DNA]</scope>
    <source>
        <strain evidence="2 3">PAMC21136</strain>
    </source>
</reference>
<sequence length="113" mass="13907">MSTNNDNRNYDRDQDQQSNERNQNQNQHQSSHQDQRGDRNTDEQRDNSRNTSSRDIESKWTDIESDYRKRYTNLTDQDLNYRDWDFDNMTDRIAQRTNRSRDEVNDEIKNWKN</sequence>
<dbReference type="SUPFAM" id="SSF69047">
    <property type="entry name" value="Hypothetical protein YjbJ"/>
    <property type="match status" value="1"/>
</dbReference>
<proteinExistence type="predicted"/>
<comment type="caution">
    <text evidence="2">The sequence shown here is derived from an EMBL/GenBank/DDBJ whole genome shotgun (WGS) entry which is preliminary data.</text>
</comment>
<gene>
    <name evidence="2" type="ORF">JEM65_05125</name>
</gene>
<organism evidence="2 3">
    <name type="scientific">Gelidibacter salicanalis</name>
    <dbReference type="NCBI Taxonomy" id="291193"/>
    <lineage>
        <taxon>Bacteria</taxon>
        <taxon>Pseudomonadati</taxon>
        <taxon>Bacteroidota</taxon>
        <taxon>Flavobacteriia</taxon>
        <taxon>Flavobacteriales</taxon>
        <taxon>Flavobacteriaceae</taxon>
        <taxon>Gelidibacter</taxon>
    </lineage>
</organism>
<name>A0A934NBU8_9FLAO</name>
<dbReference type="RefSeq" id="WP_199597752.1">
    <property type="nucleotide sequence ID" value="NZ_JAEHJZ010000007.1"/>
</dbReference>
<dbReference type="Proteomes" id="UP000662373">
    <property type="component" value="Unassembled WGS sequence"/>
</dbReference>
<dbReference type="EMBL" id="JAEHJZ010000007">
    <property type="protein sequence ID" value="MBJ7880035.1"/>
    <property type="molecule type" value="Genomic_DNA"/>
</dbReference>
<evidence type="ECO:0000256" key="1">
    <source>
        <dbReference type="SAM" id="MobiDB-lite"/>
    </source>
</evidence>
<evidence type="ECO:0000313" key="3">
    <source>
        <dbReference type="Proteomes" id="UP000662373"/>
    </source>
</evidence>